<proteinExistence type="predicted"/>
<reference evidence="4 5" key="1">
    <citation type="journal article" date="2004" name="Nature">
        <title>Genome evolution in yeasts.</title>
        <authorList>
            <consortium name="Genolevures"/>
            <person name="Dujon B."/>
            <person name="Sherman D."/>
            <person name="Fischer G."/>
            <person name="Durrens P."/>
            <person name="Casaregola S."/>
            <person name="Lafontaine I."/>
            <person name="de Montigny J."/>
            <person name="Marck C."/>
            <person name="Neuveglise C."/>
            <person name="Talla E."/>
            <person name="Goffard N."/>
            <person name="Frangeul L."/>
            <person name="Aigle M."/>
            <person name="Anthouard V."/>
            <person name="Babour A."/>
            <person name="Barbe V."/>
            <person name="Barnay S."/>
            <person name="Blanchin S."/>
            <person name="Beckerich J.M."/>
            <person name="Beyne E."/>
            <person name="Bleykasten C."/>
            <person name="Boisrame A."/>
            <person name="Boyer J."/>
            <person name="Cattolico L."/>
            <person name="Confanioleri F."/>
            <person name="de Daruvar A."/>
            <person name="Despons L."/>
            <person name="Fabre E."/>
            <person name="Fairhead C."/>
            <person name="Ferry-Dumazet H."/>
            <person name="Groppi A."/>
            <person name="Hantraye F."/>
            <person name="Hennequin C."/>
            <person name="Jauniaux N."/>
            <person name="Joyet P."/>
            <person name="Kachouri R."/>
            <person name="Kerrest A."/>
            <person name="Koszul R."/>
            <person name="Lemaire M."/>
            <person name="Lesur I."/>
            <person name="Ma L."/>
            <person name="Muller H."/>
            <person name="Nicaud J.M."/>
            <person name="Nikolski M."/>
            <person name="Oztas S."/>
            <person name="Ozier-Kalogeropoulos O."/>
            <person name="Pellenz S."/>
            <person name="Potier S."/>
            <person name="Richard G.F."/>
            <person name="Straub M.L."/>
            <person name="Suleau A."/>
            <person name="Swennene D."/>
            <person name="Tekaia F."/>
            <person name="Wesolowski-Louvel M."/>
            <person name="Westhof E."/>
            <person name="Wirth B."/>
            <person name="Zeniou-Meyer M."/>
            <person name="Zivanovic I."/>
            <person name="Bolotin-Fukuhara M."/>
            <person name="Thierry A."/>
            <person name="Bouchier C."/>
            <person name="Caudron B."/>
            <person name="Scarpelli C."/>
            <person name="Gaillardin C."/>
            <person name="Weissenbach J."/>
            <person name="Wincker P."/>
            <person name="Souciet J.L."/>
        </authorList>
    </citation>
    <scope>NUCLEOTIDE SEQUENCE [LARGE SCALE GENOMIC DNA]</scope>
    <source>
        <strain evidence="5">ATCC 2001 / BCRC 20586 / JCM 3761 / NBRC 0622 / NRRL Y-65 / CBS 138</strain>
    </source>
</reference>
<evidence type="ECO:0000313" key="3">
    <source>
        <dbReference type="CGD" id="CAL0134021"/>
    </source>
</evidence>
<dbReference type="VEuPathDB" id="FungiDB:CAGL0K03245g"/>
<dbReference type="EMBL" id="CR380957">
    <property type="protein sequence ID" value="CAG61327.1"/>
    <property type="molecule type" value="Genomic_DNA"/>
</dbReference>
<feature type="transmembrane region" description="Helical" evidence="1">
    <location>
        <begin position="391"/>
        <end position="410"/>
    </location>
</feature>
<feature type="domain" description="Mmc1 C-terminal" evidence="2">
    <location>
        <begin position="352"/>
        <end position="424"/>
    </location>
</feature>
<gene>
    <name evidence="3 4" type="ordered locus">CAGL0K03245g</name>
</gene>
<keyword evidence="1" id="KW-1133">Transmembrane helix</keyword>
<dbReference type="CGD" id="CAL0134021">
    <property type="gene designation" value="CAGL0K03245g"/>
</dbReference>
<dbReference type="AlphaFoldDB" id="Q6FN28"/>
<dbReference type="OMA" id="AFVYYQL"/>
<sequence>MLLFGSARRCVHGWSHVAKQLGKYGVDEVAISKLRLLQENTAIRCGVLMNTRQGSFGSAFVTDKEALGSSWVPTLINRWVNEDKTPVLMKYGDQFREINGEVRTFEIPSSFLKETNAEILEIPEQDQSKDKRLPHVHDGCHVYLDIRGDPTVSQPTWPTIEIEDVLSKGKLLLTNQIDSQMALESLLKYNNSTISEYLNKQNASNFDRIRAKLVDKLKDGNLIRTELKSSIRRYLQSTDRDISNEKRLIGKRDLTNEEIDKWAECSHKTLRDEIVPSFLSFARAHLSLWKLYTYSPAKLKLNFMEYCMIPLYKVHEIENSAKVLEANMFREFDLETVSAQVMTPILPTTEIQKIGRIQTEINKAIYKQFFTIQLPMVLCALLGVVSEQFSAYYMGSLAALGIVLGFWRCMKQWQYILNGYTRKVAFLLKDRIELRRAELKKLSDRCFEEKALAAKKKKELLEPLLEVDLRQKNKKC</sequence>
<dbReference type="PANTHER" id="PTHR38644:SF1">
    <property type="entry name" value="EXPRESSED PROTEIN"/>
    <property type="match status" value="1"/>
</dbReference>
<keyword evidence="5" id="KW-1185">Reference proteome</keyword>
<dbReference type="PANTHER" id="PTHR38644">
    <property type="entry name" value="EXPRESSED PROTEIN"/>
    <property type="match status" value="1"/>
</dbReference>
<keyword evidence="1" id="KW-0812">Transmembrane</keyword>
<dbReference type="Proteomes" id="UP000002428">
    <property type="component" value="Chromosome K"/>
</dbReference>
<dbReference type="RefSeq" id="XP_448366.1">
    <property type="nucleotide sequence ID" value="XM_448366.1"/>
</dbReference>
<name>Q6FN28_CANGA</name>
<evidence type="ECO:0000256" key="1">
    <source>
        <dbReference type="SAM" id="Phobius"/>
    </source>
</evidence>
<evidence type="ECO:0000259" key="2">
    <source>
        <dbReference type="Pfam" id="PF23868"/>
    </source>
</evidence>
<dbReference type="Pfam" id="PF23868">
    <property type="entry name" value="Mmc1_C"/>
    <property type="match status" value="1"/>
</dbReference>
<dbReference type="eggNOG" id="ENOG502RY8K">
    <property type="taxonomic scope" value="Eukaryota"/>
</dbReference>
<accession>Q6FN28</accession>
<dbReference type="InterPro" id="IPR056196">
    <property type="entry name" value="Mmc1_C"/>
</dbReference>
<dbReference type="InParanoid" id="Q6FN28"/>
<dbReference type="KEGG" id="cgr:2890166"/>
<dbReference type="HOGENOM" id="CLU_586688_0_0_1"/>
<organism evidence="4 5">
    <name type="scientific">Candida glabrata (strain ATCC 2001 / BCRC 20586 / JCM 3761 / NBRC 0622 / NRRL Y-65 / CBS 138)</name>
    <name type="common">Yeast</name>
    <name type="synonym">Nakaseomyces glabratus</name>
    <dbReference type="NCBI Taxonomy" id="284593"/>
    <lineage>
        <taxon>Eukaryota</taxon>
        <taxon>Fungi</taxon>
        <taxon>Dikarya</taxon>
        <taxon>Ascomycota</taxon>
        <taxon>Saccharomycotina</taxon>
        <taxon>Saccharomycetes</taxon>
        <taxon>Saccharomycetales</taxon>
        <taxon>Saccharomycetaceae</taxon>
        <taxon>Nakaseomyces</taxon>
    </lineage>
</organism>
<keyword evidence="1" id="KW-0472">Membrane</keyword>
<evidence type="ECO:0000313" key="5">
    <source>
        <dbReference type="Proteomes" id="UP000002428"/>
    </source>
</evidence>
<protein>
    <recommendedName>
        <fullName evidence="2">Mmc1 C-terminal domain-containing protein</fullName>
    </recommendedName>
</protein>
<evidence type="ECO:0000313" key="4">
    <source>
        <dbReference type="EMBL" id="CAG61327.1"/>
    </source>
</evidence>